<name>A0ACB9FCJ4_CICIN</name>
<gene>
    <name evidence="1" type="ORF">L2E82_19473</name>
</gene>
<reference evidence="2" key="1">
    <citation type="journal article" date="2022" name="Mol. Ecol. Resour.">
        <title>The genomes of chicory, endive, great burdock and yacon provide insights into Asteraceae palaeo-polyploidization history and plant inulin production.</title>
        <authorList>
            <person name="Fan W."/>
            <person name="Wang S."/>
            <person name="Wang H."/>
            <person name="Wang A."/>
            <person name="Jiang F."/>
            <person name="Liu H."/>
            <person name="Zhao H."/>
            <person name="Xu D."/>
            <person name="Zhang Y."/>
        </authorList>
    </citation>
    <scope>NUCLEOTIDE SEQUENCE [LARGE SCALE GENOMIC DNA]</scope>
    <source>
        <strain evidence="2">cv. Punajuju</strain>
    </source>
</reference>
<evidence type="ECO:0000313" key="1">
    <source>
        <dbReference type="EMBL" id="KAI3768643.1"/>
    </source>
</evidence>
<proteinExistence type="predicted"/>
<organism evidence="1 2">
    <name type="scientific">Cichorium intybus</name>
    <name type="common">Chicory</name>
    <dbReference type="NCBI Taxonomy" id="13427"/>
    <lineage>
        <taxon>Eukaryota</taxon>
        <taxon>Viridiplantae</taxon>
        <taxon>Streptophyta</taxon>
        <taxon>Embryophyta</taxon>
        <taxon>Tracheophyta</taxon>
        <taxon>Spermatophyta</taxon>
        <taxon>Magnoliopsida</taxon>
        <taxon>eudicotyledons</taxon>
        <taxon>Gunneridae</taxon>
        <taxon>Pentapetalae</taxon>
        <taxon>asterids</taxon>
        <taxon>campanulids</taxon>
        <taxon>Asterales</taxon>
        <taxon>Asteraceae</taxon>
        <taxon>Cichorioideae</taxon>
        <taxon>Cichorieae</taxon>
        <taxon>Cichoriinae</taxon>
        <taxon>Cichorium</taxon>
    </lineage>
</organism>
<comment type="caution">
    <text evidence="1">The sequence shown here is derived from an EMBL/GenBank/DDBJ whole genome shotgun (WGS) entry which is preliminary data.</text>
</comment>
<sequence>MTVKGGSRPACAACRFQRRRCSSDCPLAPFFPASHPKIFQNVHRLYGVGNVMKILNLLKTDEQKEEAMKSIKYESYIRQIYPVDGCYGRIIYMQQYLSELRRELQYVRLLLHAYRKKKDPTQDSFIMSSLVSHPVNTEIINDQSAGESSHCTTDPMINEGNDHGFYYMGSGYHNAKPYDWDDQVKTSIDLKQIQSCFDEMRLSGVEQGEGSPDYTDYSSDSLLDDQLWFMGSKEAQELSSLSTKPLAFC</sequence>
<reference evidence="1 2" key="2">
    <citation type="journal article" date="2022" name="Mol. Ecol. Resour.">
        <title>The genomes of chicory, endive, great burdock and yacon provide insights into Asteraceae paleo-polyploidization history and plant inulin production.</title>
        <authorList>
            <person name="Fan W."/>
            <person name="Wang S."/>
            <person name="Wang H."/>
            <person name="Wang A."/>
            <person name="Jiang F."/>
            <person name="Liu H."/>
            <person name="Zhao H."/>
            <person name="Xu D."/>
            <person name="Zhang Y."/>
        </authorList>
    </citation>
    <scope>NUCLEOTIDE SEQUENCE [LARGE SCALE GENOMIC DNA]</scope>
    <source>
        <strain evidence="2">cv. Punajuju</strain>
        <tissue evidence="1">Leaves</tissue>
    </source>
</reference>
<protein>
    <submittedName>
        <fullName evidence="1">Uncharacterized protein</fullName>
    </submittedName>
</protein>
<evidence type="ECO:0000313" key="2">
    <source>
        <dbReference type="Proteomes" id="UP001055811"/>
    </source>
</evidence>
<keyword evidence="2" id="KW-1185">Reference proteome</keyword>
<dbReference type="Proteomes" id="UP001055811">
    <property type="component" value="Linkage Group LG03"/>
</dbReference>
<accession>A0ACB9FCJ4</accession>
<dbReference type="EMBL" id="CM042011">
    <property type="protein sequence ID" value="KAI3768643.1"/>
    <property type="molecule type" value="Genomic_DNA"/>
</dbReference>